<sequence>MATDLLREKLPPGCQLGVTQDGRVFFIDDQQQTTSWVHPVSGLPVLTGLQGNPDLPRGWEQDVTNDGLVYYVDHSRRITTFQHPKHGTADVPDTSDSNFIPFPEIALHPESPTSPSSPGNKTEQFKRGTVKQRSVRAPSSKRNPDSEVIKRGWLYRLETNGLLKSWKIRWCVLADFALFIYKGDDEAVTLNSILLPSYRIIPCTEADNIKRNFVFKVEHENTKTLYFATEDSAELVSWMSHLQQAAMMNGNGFHREPVPNMRQHPLKASNKPPGFSQQFSDPPHSLDKNPRNSQSSSYRGYGDPASPLATPTDGGSFAIGYGHPNNPSSKHNSLSNSSPRGSQAHSHSSNRDQIFNPDQSRASGSFHGNTDNGDPRRHSNSHHQQQPQSLRDGFAPDSARNSLAQSDSSRVGPNWYNPAQAERQRLNQGPVQGHVDPRNDNSQRDSYSDFDGPVKQLHRWDEGFPNTETEKLKHMSFVDLMEGGRGRQPDTFNARSKSHENFSRLSDSKPQQHPPQQRGGSSNHSFHQHGPSGPQDRSGLNQYQGNMDRSRPSLSQDLRDGRHQQHQDWGSKGRENPDSKQQAGVGPPYHPQQEFQNNQRASDPKLSGDPMRGSVRDTSSQPKHNPGQDRSSFTSNSSTSGAPPGYRDSFNHSYSTHPNTAGQQQQQQQQPRNQNPLPKPHSQFSPQKSDLHLNLQQQPYSSGSNPHIYVNFPNRAPGHSDQAPLRPPYPTAARQKIVEELAETKTPVTQKDFLTSSQLNTQRMQQPPYFQYPSPRDNQAPNRTDQSNVPSQRPVPRPRNQSNSRLPSTGQSSGLPSTSQLSRLPSTGQLSPGAQESPHSPQDSFSRTNMMDPEAQKLRMAYERVHSLRSAPDKAPQRRKPAAIQTVKEDPNMSDRDVLETNLQKVTKKNPLAGPRLRMSISAGDLIGKTHDELVLFLIQLRRNQAALENTKDWYRTQTEQRRALEMEYRKQVNSYGHVQDRKLLDNHQQFLEAKAQTEEIEGKLEVYKPIINLLDNMVTMGSLYGGDNLMLATQYRKHLLRPDQYQPPKKMLEFSRKHQEERLIQETEAEIKQLSSDEVDLEEKIDRLNELDRLLQEQSFKVSSFKEDKELMEKALTGVLRQQDQSSHDPREIRRLTQQQRTLEKEISRVTQQLAEASKELEQTSAENNKLEHEVALLRTKVYGELTRSKSAPSLASETVKTKMMMEKELAKVEGIMQGLSKEGARLSQAMSTIRRSSSSSQLAAALDKDDVKAKSGSYLQTDLDSGEQVDLATTREGREEDNSKPTIYHQRQNAGTPEDWEIEDADENTKRFFGLMPREKPKGLTVRDVKRQAEQRKEKERQKKDGDDTRDGEDVKLLVSNVDNEASSIIHARIPADGNGPVQWDTGLPLYENLPRYGPVSAVAESHSAPGSRRSSLILMAPKPFTPYQDKSVRPFRSELALNASGDPLFTSNVNGNNKHSLGEGTSDVRPYHSVEMLSKPQQDNDKGESNSYKDRNNNGVSNPYENDYPSNNTFGSKHQLSTGQQFHSVPFVPQQAKQSSGRDAPVSNQGGSQAWKTTEKPEWSDQDPPPSADHITRPANFLGNQPLAYTARPWAKSSAEWDSNLFNVKKSPRGRYLTISSSEPLRLEMTPTLHSAAGDLFMNKSIDDVPDIVKSSQTKVDQIDADMIDREILYVPEKVLIPERYDAEADAEHLTEEDKMRRRERGERIKRVLASQSVLSLSQQDVSKLPPDNIHRRVEEEKRERAHYLTLNQELARQVTLQTKKQAAERRKTWSGAQFAEAKRQYEKSPV</sequence>
<evidence type="ECO:0000256" key="1">
    <source>
        <dbReference type="SAM" id="Coils"/>
    </source>
</evidence>
<dbReference type="CDD" id="cd00201">
    <property type="entry name" value="WW"/>
    <property type="match status" value="1"/>
</dbReference>
<feature type="compositionally biased region" description="Polar residues" evidence="2">
    <location>
        <begin position="503"/>
        <end position="525"/>
    </location>
</feature>
<feature type="region of interest" description="Disordered" evidence="2">
    <location>
        <begin position="1228"/>
        <end position="1305"/>
    </location>
</feature>
<dbReference type="PANTHER" id="PTHR12752">
    <property type="entry name" value="PHOSPHOINOSITOL 3-PHOSPHATE-BINDING PROTEIN"/>
    <property type="match status" value="1"/>
</dbReference>
<feature type="region of interest" description="Disordered" evidence="2">
    <location>
        <begin position="868"/>
        <end position="887"/>
    </location>
</feature>
<feature type="compositionally biased region" description="Polar residues" evidence="2">
    <location>
        <begin position="776"/>
        <end position="791"/>
    </location>
</feature>
<evidence type="ECO:0008006" key="7">
    <source>
        <dbReference type="Google" id="ProtNLM"/>
    </source>
</evidence>
<feature type="compositionally biased region" description="Basic and acidic residues" evidence="2">
    <location>
        <begin position="435"/>
        <end position="447"/>
    </location>
</feature>
<feature type="compositionally biased region" description="Polar residues" evidence="2">
    <location>
        <begin position="799"/>
        <end position="848"/>
    </location>
</feature>
<dbReference type="EMBL" id="CAXITT010000051">
    <property type="protein sequence ID" value="CAL1529605.1"/>
    <property type="molecule type" value="Genomic_DNA"/>
</dbReference>
<dbReference type="Pfam" id="PF25541">
    <property type="entry name" value="TBCA_PH"/>
    <property type="match status" value="1"/>
</dbReference>
<feature type="region of interest" description="Disordered" evidence="2">
    <location>
        <begin position="104"/>
        <end position="145"/>
    </location>
</feature>
<dbReference type="InterPro" id="IPR057971">
    <property type="entry name" value="PKHA4-7_TBCA"/>
</dbReference>
<feature type="compositionally biased region" description="Low complexity" evidence="2">
    <location>
        <begin position="324"/>
        <end position="339"/>
    </location>
</feature>
<feature type="compositionally biased region" description="Basic and acidic residues" evidence="2">
    <location>
        <begin position="1319"/>
        <end position="1355"/>
    </location>
</feature>
<dbReference type="InterPro" id="IPR036020">
    <property type="entry name" value="WW_dom_sf"/>
</dbReference>
<feature type="domain" description="WW" evidence="4">
    <location>
        <begin position="53"/>
        <end position="86"/>
    </location>
</feature>
<organism evidence="5 6">
    <name type="scientific">Lymnaea stagnalis</name>
    <name type="common">Great pond snail</name>
    <name type="synonym">Helix stagnalis</name>
    <dbReference type="NCBI Taxonomy" id="6523"/>
    <lineage>
        <taxon>Eukaryota</taxon>
        <taxon>Metazoa</taxon>
        <taxon>Spiralia</taxon>
        <taxon>Lophotrochozoa</taxon>
        <taxon>Mollusca</taxon>
        <taxon>Gastropoda</taxon>
        <taxon>Heterobranchia</taxon>
        <taxon>Euthyneura</taxon>
        <taxon>Panpulmonata</taxon>
        <taxon>Hygrophila</taxon>
        <taxon>Lymnaeoidea</taxon>
        <taxon>Lymnaeidae</taxon>
        <taxon>Lymnaea</taxon>
    </lineage>
</organism>
<dbReference type="Gene3D" id="2.30.29.30">
    <property type="entry name" value="Pleckstrin-homology domain (PH domain)/Phosphotyrosine-binding domain (PTB)"/>
    <property type="match status" value="1"/>
</dbReference>
<feature type="region of interest" description="Disordered" evidence="2">
    <location>
        <begin position="1448"/>
        <end position="1582"/>
    </location>
</feature>
<evidence type="ECO:0000313" key="5">
    <source>
        <dbReference type="EMBL" id="CAL1529605.1"/>
    </source>
</evidence>
<feature type="region of interest" description="Disordered" evidence="2">
    <location>
        <begin position="482"/>
        <end position="735"/>
    </location>
</feature>
<dbReference type="InterPro" id="IPR001849">
    <property type="entry name" value="PH_domain"/>
</dbReference>
<feature type="region of interest" description="Disordered" evidence="2">
    <location>
        <begin position="1317"/>
        <end position="1355"/>
    </location>
</feature>
<feature type="compositionally biased region" description="Polar residues" evidence="2">
    <location>
        <begin position="1452"/>
        <end position="1462"/>
    </location>
</feature>
<dbReference type="SUPFAM" id="SSF51045">
    <property type="entry name" value="WW domain"/>
    <property type="match status" value="2"/>
</dbReference>
<feature type="compositionally biased region" description="Polar residues" evidence="2">
    <location>
        <begin position="1500"/>
        <end position="1530"/>
    </location>
</feature>
<comment type="caution">
    <text evidence="5">The sequence shown here is derived from an EMBL/GenBank/DDBJ whole genome shotgun (WGS) entry which is preliminary data.</text>
</comment>
<evidence type="ECO:0000259" key="3">
    <source>
        <dbReference type="PROSITE" id="PS50003"/>
    </source>
</evidence>
<feature type="domain" description="PH" evidence="3">
    <location>
        <begin position="147"/>
        <end position="247"/>
    </location>
</feature>
<feature type="compositionally biased region" description="Basic and acidic residues" evidence="2">
    <location>
        <begin position="1485"/>
        <end position="1499"/>
    </location>
</feature>
<feature type="compositionally biased region" description="Polar residues" evidence="2">
    <location>
        <begin position="538"/>
        <end position="556"/>
    </location>
</feature>
<keyword evidence="1" id="KW-0175">Coiled coil</keyword>
<feature type="compositionally biased region" description="Basic and acidic residues" evidence="2">
    <location>
        <begin position="1275"/>
        <end position="1285"/>
    </location>
</feature>
<keyword evidence="6" id="KW-1185">Reference proteome</keyword>
<feature type="compositionally biased region" description="Low complexity" evidence="2">
    <location>
        <begin position="1229"/>
        <end position="1247"/>
    </location>
</feature>
<feature type="compositionally biased region" description="Polar residues" evidence="2">
    <location>
        <begin position="340"/>
        <end position="372"/>
    </location>
</feature>
<dbReference type="Pfam" id="PF00169">
    <property type="entry name" value="PH"/>
    <property type="match status" value="1"/>
</dbReference>
<feature type="compositionally biased region" description="Low complexity" evidence="2">
    <location>
        <begin position="631"/>
        <end position="640"/>
    </location>
</feature>
<feature type="compositionally biased region" description="Basic and acidic residues" evidence="2">
    <location>
        <begin position="557"/>
        <end position="578"/>
    </location>
</feature>
<feature type="compositionally biased region" description="Basic and acidic residues" evidence="2">
    <location>
        <begin position="1784"/>
        <end position="1794"/>
    </location>
</feature>
<dbReference type="Proteomes" id="UP001497497">
    <property type="component" value="Unassembled WGS sequence"/>
</dbReference>
<feature type="compositionally biased region" description="Polar residues" evidence="2">
    <location>
        <begin position="651"/>
        <end position="662"/>
    </location>
</feature>
<dbReference type="SMART" id="SM00233">
    <property type="entry name" value="PH"/>
    <property type="match status" value="1"/>
</dbReference>
<feature type="region of interest" description="Disordered" evidence="2">
    <location>
        <begin position="250"/>
        <end position="460"/>
    </location>
</feature>
<dbReference type="InterPro" id="IPR011993">
    <property type="entry name" value="PH-like_dom_sf"/>
</dbReference>
<name>A0AAV2H7N2_LYMST</name>
<protein>
    <recommendedName>
        <fullName evidence="7">Pleckstrin homology domain-containing family A member 7</fullName>
    </recommendedName>
</protein>
<evidence type="ECO:0000256" key="2">
    <source>
        <dbReference type="SAM" id="MobiDB-lite"/>
    </source>
</evidence>
<feature type="coiled-coil region" evidence="1">
    <location>
        <begin position="1134"/>
        <end position="1182"/>
    </location>
</feature>
<dbReference type="Gene3D" id="2.20.70.10">
    <property type="match status" value="2"/>
</dbReference>
<accession>A0AAV2H7N2</accession>
<feature type="coiled-coil region" evidence="1">
    <location>
        <begin position="1058"/>
        <end position="1099"/>
    </location>
</feature>
<feature type="compositionally biased region" description="Polar residues" evidence="2">
    <location>
        <begin position="111"/>
        <end position="122"/>
    </location>
</feature>
<feature type="compositionally biased region" description="Polar residues" evidence="2">
    <location>
        <begin position="671"/>
        <end position="705"/>
    </location>
</feature>
<dbReference type="PANTHER" id="PTHR12752:SF9">
    <property type="entry name" value="KRAMER, ISOFORM I"/>
    <property type="match status" value="1"/>
</dbReference>
<feature type="region of interest" description="Disordered" evidence="2">
    <location>
        <begin position="766"/>
        <end position="848"/>
    </location>
</feature>
<dbReference type="PROSITE" id="PS50020">
    <property type="entry name" value="WW_DOMAIN_2"/>
    <property type="match status" value="2"/>
</dbReference>
<feature type="domain" description="WW" evidence="4">
    <location>
        <begin position="8"/>
        <end position="41"/>
    </location>
</feature>
<evidence type="ECO:0000259" key="4">
    <source>
        <dbReference type="PROSITE" id="PS50020"/>
    </source>
</evidence>
<feature type="region of interest" description="Disordered" evidence="2">
    <location>
        <begin position="1766"/>
        <end position="1794"/>
    </location>
</feature>
<feature type="compositionally biased region" description="Polar residues" evidence="2">
    <location>
        <begin position="399"/>
        <end position="411"/>
    </location>
</feature>
<dbReference type="SUPFAM" id="SSF50729">
    <property type="entry name" value="PH domain-like"/>
    <property type="match status" value="1"/>
</dbReference>
<gene>
    <name evidence="5" type="ORF">GSLYS_00003760001</name>
</gene>
<reference evidence="5 6" key="1">
    <citation type="submission" date="2024-04" db="EMBL/GenBank/DDBJ databases">
        <authorList>
            <consortium name="Genoscope - CEA"/>
            <person name="William W."/>
        </authorList>
    </citation>
    <scope>NUCLEOTIDE SEQUENCE [LARGE SCALE GENOMIC DNA]</scope>
</reference>
<proteinExistence type="predicted"/>
<dbReference type="PROSITE" id="PS50003">
    <property type="entry name" value="PH_DOMAIN"/>
    <property type="match status" value="1"/>
</dbReference>
<dbReference type="SMART" id="SM00456">
    <property type="entry name" value="WW"/>
    <property type="match status" value="2"/>
</dbReference>
<evidence type="ECO:0000313" key="6">
    <source>
        <dbReference type="Proteomes" id="UP001497497"/>
    </source>
</evidence>
<dbReference type="InterPro" id="IPR001202">
    <property type="entry name" value="WW_dom"/>
</dbReference>
<feature type="compositionally biased region" description="Polar residues" evidence="2">
    <location>
        <begin position="1538"/>
        <end position="1559"/>
    </location>
</feature>
<dbReference type="PROSITE" id="PS01159">
    <property type="entry name" value="WW_DOMAIN_1"/>
    <property type="match status" value="1"/>
</dbReference>